<evidence type="ECO:0000256" key="17">
    <source>
        <dbReference type="HAMAP-Rule" id="MF_00047"/>
    </source>
</evidence>
<keyword evidence="13 17" id="KW-0573">Peptidoglycan synthesis</keyword>
<dbReference type="GO" id="GO:0071555">
    <property type="term" value="P:cell wall organization"/>
    <property type="evidence" value="ECO:0007669"/>
    <property type="project" value="UniProtKB-KW"/>
</dbReference>
<evidence type="ECO:0000256" key="2">
    <source>
        <dbReference type="ARBA" id="ARBA00003921"/>
    </source>
</evidence>
<evidence type="ECO:0000256" key="5">
    <source>
        <dbReference type="ARBA" id="ARBA00012216"/>
    </source>
</evidence>
<keyword evidence="7 17" id="KW-0436">Ligase</keyword>
<comment type="subcellular location">
    <subcellularLocation>
        <location evidence="3 17">Cytoplasm</location>
    </subcellularLocation>
</comment>
<evidence type="ECO:0000256" key="8">
    <source>
        <dbReference type="ARBA" id="ARBA00022723"/>
    </source>
</evidence>
<dbReference type="STRING" id="1454003.AW10_03559"/>
<evidence type="ECO:0000256" key="18">
    <source>
        <dbReference type="PIRSR" id="PIRSR039102-1"/>
    </source>
</evidence>
<dbReference type="InterPro" id="IPR011761">
    <property type="entry name" value="ATP-grasp"/>
</dbReference>
<accession>A0A011NQU9</accession>
<comment type="cofactor">
    <cofactor evidence="19">
        <name>Mg(2+)</name>
        <dbReference type="ChEBI" id="CHEBI:18420"/>
    </cofactor>
    <cofactor evidence="19">
        <name>Mn(2+)</name>
        <dbReference type="ChEBI" id="CHEBI:29035"/>
    </cofactor>
    <text evidence="19">Binds 2 magnesium or manganese ions per subunit.</text>
</comment>
<comment type="function">
    <text evidence="2 17">Cell wall formation.</text>
</comment>
<dbReference type="SUPFAM" id="SSF56059">
    <property type="entry name" value="Glutathione synthetase ATP-binding domain-like"/>
    <property type="match status" value="1"/>
</dbReference>
<keyword evidence="9 20" id="KW-0547">Nucleotide-binding</keyword>
<dbReference type="SUPFAM" id="SSF52440">
    <property type="entry name" value="PreATP-grasp domain"/>
    <property type="match status" value="1"/>
</dbReference>
<feature type="binding site" evidence="19">
    <location>
        <position position="255"/>
    </location>
    <ligand>
        <name>Mg(2+)</name>
        <dbReference type="ChEBI" id="CHEBI:18420"/>
        <label>1</label>
    </ligand>
</feature>
<evidence type="ECO:0000256" key="20">
    <source>
        <dbReference type="PROSITE-ProRule" id="PRU00409"/>
    </source>
</evidence>
<dbReference type="EC" id="6.3.2.4" evidence="5 17"/>
<dbReference type="Pfam" id="PF07478">
    <property type="entry name" value="Dala_Dala_lig_C"/>
    <property type="match status" value="1"/>
</dbReference>
<dbReference type="HAMAP" id="MF_00047">
    <property type="entry name" value="Dala_Dala_lig"/>
    <property type="match status" value="1"/>
</dbReference>
<feature type="binding site" evidence="19">
    <location>
        <position position="273"/>
    </location>
    <ligand>
        <name>Mg(2+)</name>
        <dbReference type="ChEBI" id="CHEBI:18420"/>
        <label>2</label>
    </ligand>
</feature>
<evidence type="ECO:0000256" key="6">
    <source>
        <dbReference type="ARBA" id="ARBA00022490"/>
    </source>
</evidence>
<dbReference type="GO" id="GO:0005737">
    <property type="term" value="C:cytoplasm"/>
    <property type="evidence" value="ECO:0007669"/>
    <property type="project" value="UniProtKB-SubCell"/>
</dbReference>
<comment type="catalytic activity">
    <reaction evidence="16 17">
        <text>2 D-alanine + ATP = D-alanyl-D-alanine + ADP + phosphate + H(+)</text>
        <dbReference type="Rhea" id="RHEA:11224"/>
        <dbReference type="ChEBI" id="CHEBI:15378"/>
        <dbReference type="ChEBI" id="CHEBI:30616"/>
        <dbReference type="ChEBI" id="CHEBI:43474"/>
        <dbReference type="ChEBI" id="CHEBI:57416"/>
        <dbReference type="ChEBI" id="CHEBI:57822"/>
        <dbReference type="ChEBI" id="CHEBI:456216"/>
        <dbReference type="EC" id="6.3.2.4"/>
    </reaction>
</comment>
<dbReference type="InterPro" id="IPR005905">
    <property type="entry name" value="D_ala_D_ala"/>
</dbReference>
<dbReference type="InterPro" id="IPR011127">
    <property type="entry name" value="Dala_Dala_lig_N"/>
</dbReference>
<keyword evidence="10 20" id="KW-0067">ATP-binding</keyword>
<sequence length="311" mass="33077">MTTLDTRNFGKVAVLFGGRSAEREVSLNSGARVLAALCRQGVDAQAFDPATRPLDDLAAFDRAFIALHGRYGEDGTIQGVLELMGIPYTGSGVMASAIGMDKWRSKMLWYAAGVPIPDYVMLAADSDYAAVEASLGLPLFVKPACEGSSIGISKVKQAGGLAAAYGEAAQHDSLVIAERAILGGEYTVAILGEQALPIIKIEPSTEFYDYDAKYLRDDTAYRCPCGLPEGLQRTLGAQALHAFRILGGRGWGRVDFLMDAEAEDGTRNAYFLEVNTSPGMTDHSLVPMAARAAGISYDELVLRVLALAALG</sequence>
<dbReference type="PROSITE" id="PS00843">
    <property type="entry name" value="DALA_DALA_LIGASE_1"/>
    <property type="match status" value="1"/>
</dbReference>
<dbReference type="NCBIfam" id="NF002378">
    <property type="entry name" value="PRK01372.1"/>
    <property type="match status" value="1"/>
</dbReference>
<evidence type="ECO:0000256" key="4">
    <source>
        <dbReference type="ARBA" id="ARBA00010871"/>
    </source>
</evidence>
<evidence type="ECO:0000256" key="14">
    <source>
        <dbReference type="ARBA" id="ARBA00023211"/>
    </source>
</evidence>
<dbReference type="Proteomes" id="UP000021816">
    <property type="component" value="Unassembled WGS sequence"/>
</dbReference>
<evidence type="ECO:0000256" key="16">
    <source>
        <dbReference type="ARBA" id="ARBA00047614"/>
    </source>
</evidence>
<dbReference type="GO" id="GO:0009252">
    <property type="term" value="P:peptidoglycan biosynthetic process"/>
    <property type="evidence" value="ECO:0007669"/>
    <property type="project" value="UniProtKB-UniRule"/>
</dbReference>
<keyword evidence="12 17" id="KW-0133">Cell shape</keyword>
<dbReference type="InterPro" id="IPR016185">
    <property type="entry name" value="PreATP-grasp_dom_sf"/>
</dbReference>
<feature type="binding site" evidence="19">
    <location>
        <position position="275"/>
    </location>
    <ligand>
        <name>Mg(2+)</name>
        <dbReference type="ChEBI" id="CHEBI:18420"/>
        <label>2</label>
    </ligand>
</feature>
<keyword evidence="11 19" id="KW-0460">Magnesium</keyword>
<dbReference type="InterPro" id="IPR013815">
    <property type="entry name" value="ATP_grasp_subdomain_1"/>
</dbReference>
<keyword evidence="15 17" id="KW-0961">Cell wall biogenesis/degradation</keyword>
<evidence type="ECO:0000256" key="9">
    <source>
        <dbReference type="ARBA" id="ARBA00022741"/>
    </source>
</evidence>
<comment type="caution">
    <text evidence="22">The sequence shown here is derived from an EMBL/GenBank/DDBJ whole genome shotgun (WGS) entry which is preliminary data.</text>
</comment>
<comment type="cofactor">
    <cofactor evidence="1">
        <name>Mn(2+)</name>
        <dbReference type="ChEBI" id="CHEBI:29035"/>
    </cofactor>
</comment>
<evidence type="ECO:0000256" key="13">
    <source>
        <dbReference type="ARBA" id="ARBA00022984"/>
    </source>
</evidence>
<evidence type="ECO:0000256" key="7">
    <source>
        <dbReference type="ARBA" id="ARBA00022598"/>
    </source>
</evidence>
<name>A0A011NQU9_9PROT</name>
<dbReference type="PANTHER" id="PTHR23132">
    <property type="entry name" value="D-ALANINE--D-ALANINE LIGASE"/>
    <property type="match status" value="1"/>
</dbReference>
<dbReference type="GO" id="GO:0008716">
    <property type="term" value="F:D-alanine-D-alanine ligase activity"/>
    <property type="evidence" value="ECO:0007669"/>
    <property type="project" value="UniProtKB-UniRule"/>
</dbReference>
<evidence type="ECO:0000256" key="15">
    <source>
        <dbReference type="ARBA" id="ARBA00023316"/>
    </source>
</evidence>
<keyword evidence="14 19" id="KW-0464">Manganese</keyword>
<feature type="active site" evidence="18">
    <location>
        <position position="284"/>
    </location>
</feature>
<dbReference type="EMBL" id="JEMX01000093">
    <property type="protein sequence ID" value="EXI77701.1"/>
    <property type="molecule type" value="Genomic_DNA"/>
</dbReference>
<dbReference type="PATRIC" id="fig|1454003.3.peg.3617"/>
<comment type="similarity">
    <text evidence="4 17">Belongs to the D-alanine--D-alanine ligase family.</text>
</comment>
<dbReference type="Gene3D" id="3.30.1490.20">
    <property type="entry name" value="ATP-grasp fold, A domain"/>
    <property type="match status" value="1"/>
</dbReference>
<protein>
    <recommendedName>
        <fullName evidence="5 17">D-alanine--D-alanine ligase</fullName>
        <ecNumber evidence="5 17">6.3.2.4</ecNumber>
    </recommendedName>
    <alternativeName>
        <fullName evidence="17">D-Ala-D-Ala ligase</fullName>
    </alternativeName>
    <alternativeName>
        <fullName evidence="17">D-alanylalanine synthetase</fullName>
    </alternativeName>
</protein>
<evidence type="ECO:0000256" key="11">
    <source>
        <dbReference type="ARBA" id="ARBA00022842"/>
    </source>
</evidence>
<feature type="active site" evidence="18">
    <location>
        <position position="22"/>
    </location>
</feature>
<dbReference type="GO" id="GO:0005524">
    <property type="term" value="F:ATP binding"/>
    <property type="evidence" value="ECO:0007669"/>
    <property type="project" value="UniProtKB-UniRule"/>
</dbReference>
<feature type="binding site" evidence="19">
    <location>
        <position position="273"/>
    </location>
    <ligand>
        <name>Mg(2+)</name>
        <dbReference type="ChEBI" id="CHEBI:18420"/>
        <label>1</label>
    </ligand>
</feature>
<dbReference type="PROSITE" id="PS50975">
    <property type="entry name" value="ATP_GRASP"/>
    <property type="match status" value="1"/>
</dbReference>
<dbReference type="Pfam" id="PF01820">
    <property type="entry name" value="Dala_Dala_lig_N"/>
    <property type="match status" value="1"/>
</dbReference>
<dbReference type="NCBIfam" id="TIGR01205">
    <property type="entry name" value="D_ala_D_alaTIGR"/>
    <property type="match status" value="1"/>
</dbReference>
<dbReference type="UniPathway" id="UPA00219"/>
<evidence type="ECO:0000256" key="12">
    <source>
        <dbReference type="ARBA" id="ARBA00022960"/>
    </source>
</evidence>
<reference evidence="22 23" key="1">
    <citation type="submission" date="2014-02" db="EMBL/GenBank/DDBJ databases">
        <title>Expanding our view of genomic diversity in Candidatus Accumulibacter clades.</title>
        <authorList>
            <person name="Skennerton C.T."/>
            <person name="Barr J.J."/>
            <person name="Slater F.R."/>
            <person name="Bond P.L."/>
            <person name="Tyson G.W."/>
        </authorList>
    </citation>
    <scope>NUCLEOTIDE SEQUENCE [LARGE SCALE GENOMIC DNA]</scope>
    <source>
        <strain evidence="23">BA-92</strain>
    </source>
</reference>
<evidence type="ECO:0000256" key="1">
    <source>
        <dbReference type="ARBA" id="ARBA00001936"/>
    </source>
</evidence>
<evidence type="ECO:0000259" key="21">
    <source>
        <dbReference type="PROSITE" id="PS50975"/>
    </source>
</evidence>
<keyword evidence="6 17" id="KW-0963">Cytoplasm</keyword>
<dbReference type="Gene3D" id="3.30.470.20">
    <property type="entry name" value="ATP-grasp fold, B domain"/>
    <property type="match status" value="1"/>
</dbReference>
<dbReference type="GO" id="GO:0046872">
    <property type="term" value="F:metal ion binding"/>
    <property type="evidence" value="ECO:0007669"/>
    <property type="project" value="UniProtKB-KW"/>
</dbReference>
<comment type="pathway">
    <text evidence="17">Cell wall biogenesis; peptidoglycan biosynthesis.</text>
</comment>
<dbReference type="Gene3D" id="3.40.50.20">
    <property type="match status" value="1"/>
</dbReference>
<dbReference type="AlphaFoldDB" id="A0A011NQU9"/>
<organism evidence="22 23">
    <name type="scientific">Candidatus Accumulibacter appositus</name>
    <dbReference type="NCBI Taxonomy" id="1454003"/>
    <lineage>
        <taxon>Bacteria</taxon>
        <taxon>Pseudomonadati</taxon>
        <taxon>Pseudomonadota</taxon>
        <taxon>Betaproteobacteria</taxon>
        <taxon>Candidatus Accumulibacter</taxon>
    </lineage>
</organism>
<evidence type="ECO:0000256" key="3">
    <source>
        <dbReference type="ARBA" id="ARBA00004496"/>
    </source>
</evidence>
<proteinExistence type="inferred from homology"/>
<dbReference type="InterPro" id="IPR011095">
    <property type="entry name" value="Dala_Dala_lig_C"/>
</dbReference>
<keyword evidence="8 19" id="KW-0479">Metal-binding</keyword>
<dbReference type="InterPro" id="IPR000291">
    <property type="entry name" value="D-Ala_lig_Van_CS"/>
</dbReference>
<dbReference type="PANTHER" id="PTHR23132:SF23">
    <property type="entry name" value="D-ALANINE--D-ALANINE LIGASE B"/>
    <property type="match status" value="1"/>
</dbReference>
<evidence type="ECO:0000313" key="22">
    <source>
        <dbReference type="EMBL" id="EXI77701.1"/>
    </source>
</evidence>
<evidence type="ECO:0000256" key="10">
    <source>
        <dbReference type="ARBA" id="ARBA00022840"/>
    </source>
</evidence>
<feature type="domain" description="ATP-grasp" evidence="21">
    <location>
        <begin position="106"/>
        <end position="306"/>
    </location>
</feature>
<dbReference type="FunFam" id="3.40.50.20:FF:000013">
    <property type="entry name" value="D-alanine--D-alanine ligase"/>
    <property type="match status" value="1"/>
</dbReference>
<dbReference type="PIRSF" id="PIRSF039102">
    <property type="entry name" value="Ddl/VanB"/>
    <property type="match status" value="1"/>
</dbReference>
<feature type="active site" evidence="18">
    <location>
        <position position="148"/>
    </location>
</feature>
<evidence type="ECO:0000256" key="19">
    <source>
        <dbReference type="PIRSR" id="PIRSR039102-3"/>
    </source>
</evidence>
<evidence type="ECO:0000313" key="23">
    <source>
        <dbReference type="Proteomes" id="UP000021816"/>
    </source>
</evidence>
<dbReference type="GO" id="GO:0008360">
    <property type="term" value="P:regulation of cell shape"/>
    <property type="evidence" value="ECO:0007669"/>
    <property type="project" value="UniProtKB-KW"/>
</dbReference>
<gene>
    <name evidence="17 22" type="primary">ddl</name>
    <name evidence="22" type="ORF">AW10_03559</name>
</gene>